<dbReference type="AlphaFoldDB" id="A0A9P7VCG1"/>
<accession>A0A9P7VCG1</accession>
<feature type="region of interest" description="Disordered" evidence="1">
    <location>
        <begin position="314"/>
        <end position="349"/>
    </location>
</feature>
<keyword evidence="3" id="KW-1185">Reference proteome</keyword>
<organism evidence="2 3">
    <name type="scientific">Scheffersomyces spartinae</name>
    <dbReference type="NCBI Taxonomy" id="45513"/>
    <lineage>
        <taxon>Eukaryota</taxon>
        <taxon>Fungi</taxon>
        <taxon>Dikarya</taxon>
        <taxon>Ascomycota</taxon>
        <taxon>Saccharomycotina</taxon>
        <taxon>Pichiomycetes</taxon>
        <taxon>Debaryomycetaceae</taxon>
        <taxon>Scheffersomyces</taxon>
    </lineage>
</organism>
<dbReference type="GeneID" id="66117229"/>
<evidence type="ECO:0000313" key="3">
    <source>
        <dbReference type="Proteomes" id="UP000790833"/>
    </source>
</evidence>
<evidence type="ECO:0000313" key="2">
    <source>
        <dbReference type="EMBL" id="KAG7195327.1"/>
    </source>
</evidence>
<protein>
    <submittedName>
        <fullName evidence="2">Uncharacterized protein</fullName>
    </submittedName>
</protein>
<proteinExistence type="predicted"/>
<comment type="caution">
    <text evidence="2">The sequence shown here is derived from an EMBL/GenBank/DDBJ whole genome shotgun (WGS) entry which is preliminary data.</text>
</comment>
<reference evidence="2" key="1">
    <citation type="submission" date="2021-03" db="EMBL/GenBank/DDBJ databases">
        <authorList>
            <person name="Palmer J.M."/>
        </authorList>
    </citation>
    <scope>NUCLEOTIDE SEQUENCE</scope>
    <source>
        <strain evidence="2">ARV_011</strain>
    </source>
</reference>
<dbReference type="Proteomes" id="UP000790833">
    <property type="component" value="Unassembled WGS sequence"/>
</dbReference>
<gene>
    <name evidence="2" type="ORF">KQ657_003855</name>
</gene>
<dbReference type="EMBL" id="JAHMUF010000004">
    <property type="protein sequence ID" value="KAG7195327.1"/>
    <property type="molecule type" value="Genomic_DNA"/>
</dbReference>
<sequence length="410" mass="47813">MPDLENFSANDVSRLQQLTPQELALLEKQLQEQFETSLRQYLKSRLDRVEFILEQLNQSLLTMSENERNWLRIYQFETETVAKMLTNTESKILKGIKDDPHQIEEFEKELYALIKNLRSPLEMENNIDHNYALPFYNHFAAFTKPYKEQLTAINNERNLQTSMIDNNGQGKLTIIWKEYLSRGRDIQQEMIDETLAELTQLHQEYYGLNSAKADQQKWDQWHRSAINVNDIEQSKSPNGDNFYGIDNRNYPRNKVELTNIRLRINQTQDQFTNAQNQWPSAGEKVRLMSGATKLSDQEADQDIWLLRNSKLRQGEQGEQVEENVDDQFVLDESGDDENKQSDVEMIHDSPSNDYIVLTDKSEPSSPEQSQDAYLQSAYREFLKQNIPLLTPTLGLFKLPKLPPLDSFPPA</sequence>
<dbReference type="OrthoDB" id="4083233at2759"/>
<feature type="compositionally biased region" description="Basic and acidic residues" evidence="1">
    <location>
        <begin position="336"/>
        <end position="347"/>
    </location>
</feature>
<feature type="compositionally biased region" description="Acidic residues" evidence="1">
    <location>
        <begin position="318"/>
        <end position="335"/>
    </location>
</feature>
<name>A0A9P7VCG1_9ASCO</name>
<dbReference type="RefSeq" id="XP_043050874.1">
    <property type="nucleotide sequence ID" value="XM_043194550.1"/>
</dbReference>
<evidence type="ECO:0000256" key="1">
    <source>
        <dbReference type="SAM" id="MobiDB-lite"/>
    </source>
</evidence>